<organism evidence="1 2">
    <name type="scientific">Halopenitus persicus</name>
    <dbReference type="NCBI Taxonomy" id="1048396"/>
    <lineage>
        <taxon>Archaea</taxon>
        <taxon>Methanobacteriati</taxon>
        <taxon>Methanobacteriota</taxon>
        <taxon>Stenosarchaea group</taxon>
        <taxon>Halobacteria</taxon>
        <taxon>Halobacteriales</taxon>
        <taxon>Haloferacaceae</taxon>
        <taxon>Halopenitus</taxon>
    </lineage>
</organism>
<gene>
    <name evidence="1" type="ORF">SAMN05216564_11342</name>
</gene>
<name>A0A1H3NL88_9EURY</name>
<accession>A0A1H3NL88</accession>
<dbReference type="RefSeq" id="WP_256335762.1">
    <property type="nucleotide sequence ID" value="NZ_FNPC01000013.1"/>
</dbReference>
<evidence type="ECO:0000313" key="1">
    <source>
        <dbReference type="EMBL" id="SDY89430.1"/>
    </source>
</evidence>
<dbReference type="Proteomes" id="UP000199079">
    <property type="component" value="Unassembled WGS sequence"/>
</dbReference>
<evidence type="ECO:0000313" key="2">
    <source>
        <dbReference type="Proteomes" id="UP000199079"/>
    </source>
</evidence>
<dbReference type="EMBL" id="FNPC01000013">
    <property type="protein sequence ID" value="SDY89430.1"/>
    <property type="molecule type" value="Genomic_DNA"/>
</dbReference>
<protein>
    <submittedName>
        <fullName evidence="1">Uncharacterized protein</fullName>
    </submittedName>
</protein>
<keyword evidence="2" id="KW-1185">Reference proteome</keyword>
<sequence>MPSITRRKTIGLLTGCVALGAIGSAVAHTTQKNAPHLIVNNQTERELDITTVIRTVEDSEVLVDDTAAISANGDRGYTGLASNEPLDVTIHTETGLENTYRWEETDPENALSIGVSMDEIGFVVATPP</sequence>
<dbReference type="AlphaFoldDB" id="A0A1H3NL88"/>
<proteinExistence type="predicted"/>
<reference evidence="2" key="1">
    <citation type="submission" date="2016-10" db="EMBL/GenBank/DDBJ databases">
        <authorList>
            <person name="Varghese N."/>
            <person name="Submissions S."/>
        </authorList>
    </citation>
    <scope>NUCLEOTIDE SEQUENCE [LARGE SCALE GENOMIC DNA]</scope>
    <source>
        <strain evidence="2">DC30,IBRC 10041,KCTC 4046</strain>
    </source>
</reference>